<comment type="caution">
    <text evidence="1">The sequence shown here is derived from an EMBL/GenBank/DDBJ whole genome shotgun (WGS) entry which is preliminary data.</text>
</comment>
<feature type="non-terminal residue" evidence="1">
    <location>
        <position position="170"/>
    </location>
</feature>
<evidence type="ECO:0000313" key="1">
    <source>
        <dbReference type="EMBL" id="NUU58941.1"/>
    </source>
</evidence>
<dbReference type="EMBL" id="JABWCS010000153">
    <property type="protein sequence ID" value="NUU58941.1"/>
    <property type="molecule type" value="Genomic_DNA"/>
</dbReference>
<evidence type="ECO:0000313" key="2">
    <source>
        <dbReference type="Proteomes" id="UP000564806"/>
    </source>
</evidence>
<dbReference type="Proteomes" id="UP000564806">
    <property type="component" value="Unassembled WGS sequence"/>
</dbReference>
<feature type="non-terminal residue" evidence="1">
    <location>
        <position position="1"/>
    </location>
</feature>
<sequence length="170" mass="18617">SNKVFISMIPAKTFTTPLNAAFVRISMKNEDVPFTQLEVGAVTTKYMSHKNSIRKDTIPIITGDLIGVGEIARDRLSFLTVPAVLSKNLFNKDTIILERYVTITGALTANAAYSASDFIAISPGQAYSVNHLWSGACYDSNKVFISMIPAKTFTTPLNAAFVRISMKNED</sequence>
<organism evidence="1 2">
    <name type="scientific">Paenibacillus agri</name>
    <dbReference type="NCBI Taxonomy" id="2744309"/>
    <lineage>
        <taxon>Bacteria</taxon>
        <taxon>Bacillati</taxon>
        <taxon>Bacillota</taxon>
        <taxon>Bacilli</taxon>
        <taxon>Bacillales</taxon>
        <taxon>Paenibacillaceae</taxon>
        <taxon>Paenibacillus</taxon>
    </lineage>
</organism>
<name>A0A850ELC3_9BACL</name>
<proteinExistence type="predicted"/>
<reference evidence="1" key="1">
    <citation type="submission" date="2020-06" db="EMBL/GenBank/DDBJ databases">
        <title>Paenibacillus sp. nov., isolated from soil.</title>
        <authorList>
            <person name="Seo Y.L."/>
        </authorList>
    </citation>
    <scope>NUCLEOTIDE SEQUENCE [LARGE SCALE GENOMIC DNA]</scope>
    <source>
        <strain evidence="1">JW14</strain>
    </source>
</reference>
<protein>
    <submittedName>
        <fullName evidence="1">Uncharacterized protein</fullName>
    </submittedName>
</protein>
<gene>
    <name evidence="1" type="ORF">HPT30_00770</name>
</gene>
<dbReference type="AlphaFoldDB" id="A0A850ELC3"/>
<keyword evidence="2" id="KW-1185">Reference proteome</keyword>
<accession>A0A850ELC3</accession>